<dbReference type="Pfam" id="PF10011">
    <property type="entry name" value="DUF2254"/>
    <property type="match status" value="1"/>
</dbReference>
<accession>A0A2W5SBN2</accession>
<sequence>MAQLTRRLWVRATLIGLLGVLAAVLAAVVDRYIPWRMPGKIGVDAVDSILTIMASSMLSVTTFSLSVMVSAFGSATSNVTPRATKLLIEDRLTQTVLSTFIGSFLFSIVGLVVLKTGAYGERGRVVLFVFTIVVITLVIVSLLRWIDHLTRLGRVGETTDRVEEATREAIEMRLDEPFLGGCPWRDREPDIAETHALMTADVIGYVQHVDMNALSRLCEAHDTELFVGATPGTFVYPHTPLAWIGRSQNSEDMEAQRQAVCRAFSIGDERSFDQDPRFGLAVMSEIASRALSPAVNDPGTAIDVIGRATRLMSLWAQKRDDEQEEAPKHPRIHVPPLDTGDLFDDARLQKSLLALSRIGDAAFKDAALRHSRMAMDRAEVGLSLEADKARLRALLDAHS</sequence>
<feature type="transmembrane region" description="Helical" evidence="1">
    <location>
        <begin position="50"/>
        <end position="75"/>
    </location>
</feature>
<proteinExistence type="predicted"/>
<dbReference type="AlphaFoldDB" id="A0A2W5SBN2"/>
<dbReference type="InterPro" id="IPR018723">
    <property type="entry name" value="DUF2254_membrane"/>
</dbReference>
<dbReference type="Proteomes" id="UP000248887">
    <property type="component" value="Unassembled WGS sequence"/>
</dbReference>
<evidence type="ECO:0000313" key="3">
    <source>
        <dbReference type="Proteomes" id="UP000248887"/>
    </source>
</evidence>
<organism evidence="2 3">
    <name type="scientific">Ancylobacter novellus</name>
    <name type="common">Thiobacillus novellus</name>
    <dbReference type="NCBI Taxonomy" id="921"/>
    <lineage>
        <taxon>Bacteria</taxon>
        <taxon>Pseudomonadati</taxon>
        <taxon>Pseudomonadota</taxon>
        <taxon>Alphaproteobacteria</taxon>
        <taxon>Hyphomicrobiales</taxon>
        <taxon>Xanthobacteraceae</taxon>
        <taxon>Ancylobacter</taxon>
    </lineage>
</organism>
<keyword evidence="1" id="KW-0472">Membrane</keyword>
<feature type="transmembrane region" description="Helical" evidence="1">
    <location>
        <begin position="126"/>
        <end position="146"/>
    </location>
</feature>
<reference evidence="2 3" key="1">
    <citation type="submission" date="2017-08" db="EMBL/GenBank/DDBJ databases">
        <title>Infants hospitalized years apart are colonized by the same room-sourced microbial strains.</title>
        <authorList>
            <person name="Brooks B."/>
            <person name="Olm M.R."/>
            <person name="Firek B.A."/>
            <person name="Baker R."/>
            <person name="Thomas B.C."/>
            <person name="Morowitz M.J."/>
            <person name="Banfield J.F."/>
        </authorList>
    </citation>
    <scope>NUCLEOTIDE SEQUENCE [LARGE SCALE GENOMIC DNA]</scope>
    <source>
        <strain evidence="2">S2_005_001_R2_27</strain>
    </source>
</reference>
<dbReference type="EMBL" id="QFQD01000070">
    <property type="protein sequence ID" value="PZQ80147.1"/>
    <property type="molecule type" value="Genomic_DNA"/>
</dbReference>
<name>A0A2W5SBN2_ANCNO</name>
<keyword evidence="1" id="KW-1133">Transmembrane helix</keyword>
<comment type="caution">
    <text evidence="2">The sequence shown here is derived from an EMBL/GenBank/DDBJ whole genome shotgun (WGS) entry which is preliminary data.</text>
</comment>
<gene>
    <name evidence="2" type="ORF">DI549_17915</name>
</gene>
<evidence type="ECO:0000313" key="2">
    <source>
        <dbReference type="EMBL" id="PZQ80147.1"/>
    </source>
</evidence>
<protein>
    <submittedName>
        <fullName evidence="2">DUF2254 domain-containing protein</fullName>
    </submittedName>
</protein>
<feature type="transmembrane region" description="Helical" evidence="1">
    <location>
        <begin position="96"/>
        <end position="114"/>
    </location>
</feature>
<evidence type="ECO:0000256" key="1">
    <source>
        <dbReference type="SAM" id="Phobius"/>
    </source>
</evidence>
<keyword evidence="1" id="KW-0812">Transmembrane</keyword>